<accession>A0A5E4UR73</accession>
<keyword evidence="14" id="KW-1185">Reference proteome</keyword>
<comment type="subcellular location">
    <subcellularLocation>
        <location evidence="1 9">Cell inner membrane</location>
        <topology evidence="1 9">Single-pass membrane protein</topology>
    </subcellularLocation>
</comment>
<feature type="coiled-coil region" evidence="10">
    <location>
        <begin position="259"/>
        <end position="308"/>
    </location>
</feature>
<dbReference type="Gene3D" id="2.40.50.100">
    <property type="match status" value="1"/>
</dbReference>
<gene>
    <name evidence="13" type="primary">hlyD</name>
    <name evidence="13" type="ORF">PPN31114_02144</name>
</gene>
<evidence type="ECO:0000256" key="3">
    <source>
        <dbReference type="ARBA" id="ARBA00022448"/>
    </source>
</evidence>
<evidence type="ECO:0000313" key="13">
    <source>
        <dbReference type="EMBL" id="VVE01479.1"/>
    </source>
</evidence>
<dbReference type="Proteomes" id="UP000366945">
    <property type="component" value="Unassembled WGS sequence"/>
</dbReference>
<dbReference type="InterPro" id="IPR058625">
    <property type="entry name" value="MdtA-like_BSH"/>
</dbReference>
<organism evidence="13 14">
    <name type="scientific">Pandoraea pneumonica</name>
    <dbReference type="NCBI Taxonomy" id="2508299"/>
    <lineage>
        <taxon>Bacteria</taxon>
        <taxon>Pseudomonadati</taxon>
        <taxon>Pseudomonadota</taxon>
        <taxon>Betaproteobacteria</taxon>
        <taxon>Burkholderiales</taxon>
        <taxon>Burkholderiaceae</taxon>
        <taxon>Pandoraea</taxon>
    </lineage>
</organism>
<keyword evidence="4 9" id="KW-1003">Cell membrane</keyword>
<dbReference type="EMBL" id="CABPSK010000002">
    <property type="protein sequence ID" value="VVE01479.1"/>
    <property type="molecule type" value="Genomic_DNA"/>
</dbReference>
<reference evidence="13 14" key="1">
    <citation type="submission" date="2019-08" db="EMBL/GenBank/DDBJ databases">
        <authorList>
            <person name="Peeters C."/>
        </authorList>
    </citation>
    <scope>NUCLEOTIDE SEQUENCE [LARGE SCALE GENOMIC DNA]</scope>
    <source>
        <strain evidence="13 14">LMG 31114</strain>
    </source>
</reference>
<evidence type="ECO:0000256" key="9">
    <source>
        <dbReference type="RuleBase" id="RU365093"/>
    </source>
</evidence>
<evidence type="ECO:0000256" key="8">
    <source>
        <dbReference type="ARBA" id="ARBA00023136"/>
    </source>
</evidence>
<name>A0A5E4UR73_9BURK</name>
<feature type="domain" description="Multidrug resistance protein MdtA-like barrel-sandwich hybrid" evidence="11">
    <location>
        <begin position="96"/>
        <end position="344"/>
    </location>
</feature>
<proteinExistence type="inferred from homology"/>
<dbReference type="Gene3D" id="1.10.287.470">
    <property type="entry name" value="Helix hairpin bin"/>
    <property type="match status" value="1"/>
</dbReference>
<keyword evidence="6 9" id="KW-0812">Transmembrane</keyword>
<dbReference type="PANTHER" id="PTHR30386:SF27">
    <property type="entry name" value="MEMBRANE FUSION PROTEIN (MFP) FAMILY PROTEIN"/>
    <property type="match status" value="1"/>
</dbReference>
<evidence type="ECO:0000256" key="1">
    <source>
        <dbReference type="ARBA" id="ARBA00004377"/>
    </source>
</evidence>
<keyword evidence="10" id="KW-0175">Coiled coil</keyword>
<evidence type="ECO:0000259" key="12">
    <source>
        <dbReference type="Pfam" id="PF26002"/>
    </source>
</evidence>
<feature type="coiled-coil region" evidence="10">
    <location>
        <begin position="200"/>
        <end position="227"/>
    </location>
</feature>
<keyword evidence="8 9" id="KW-0472">Membrane</keyword>
<dbReference type="RefSeq" id="WP_150679481.1">
    <property type="nucleotide sequence ID" value="NZ_CABPSK010000002.1"/>
</dbReference>
<evidence type="ECO:0000256" key="6">
    <source>
        <dbReference type="ARBA" id="ARBA00022692"/>
    </source>
</evidence>
<evidence type="ECO:0000256" key="5">
    <source>
        <dbReference type="ARBA" id="ARBA00022519"/>
    </source>
</evidence>
<dbReference type="GeneID" id="300404180"/>
<evidence type="ECO:0000256" key="4">
    <source>
        <dbReference type="ARBA" id="ARBA00022475"/>
    </source>
</evidence>
<evidence type="ECO:0000256" key="2">
    <source>
        <dbReference type="ARBA" id="ARBA00009477"/>
    </source>
</evidence>
<comment type="similarity">
    <text evidence="2 9">Belongs to the membrane fusion protein (MFP) (TC 8.A.1) family.</text>
</comment>
<keyword evidence="7 9" id="KW-1133">Transmembrane helix</keyword>
<evidence type="ECO:0000256" key="7">
    <source>
        <dbReference type="ARBA" id="ARBA00022989"/>
    </source>
</evidence>
<dbReference type="InterPro" id="IPR050739">
    <property type="entry name" value="MFP"/>
</dbReference>
<dbReference type="PRINTS" id="PR01490">
    <property type="entry name" value="RTXTOXIND"/>
</dbReference>
<evidence type="ECO:0000313" key="14">
    <source>
        <dbReference type="Proteomes" id="UP000366945"/>
    </source>
</evidence>
<dbReference type="PANTHER" id="PTHR30386">
    <property type="entry name" value="MEMBRANE FUSION SUBUNIT OF EMRAB-TOLC MULTIDRUG EFFLUX PUMP"/>
    <property type="match status" value="1"/>
</dbReference>
<protein>
    <recommendedName>
        <fullName evidence="9">Membrane fusion protein (MFP) family protein</fullName>
    </recommendedName>
</protein>
<dbReference type="OrthoDB" id="9775513at2"/>
<sequence length="462" mass="51093">MTSLQSISTRFATACKRCLTHCRSVPSHEREFLPAELEILDTPASPAGRKVALLIVALFCIALVWSILGRVDMDAVAQGKVIPLGGTKAIQPFEIGIVRKILVDDGQQVKKGDLLVVLDSVEEQVDLMQLERQLTTAQLDAAQLQAFLATLDGSKLPTAWASGDSVQVLRARSLLASRQALYHAKVASAAAQRTEAEAMLAASASEIERLKVRREVLENKASAFKTLLEHNGVARVKWLEAEQELGETEQTLNAERQRSRQHRATISRLAEDLNQARAEFRREALTELTKANDQLREAELSIDRYKQREQYRFLRAPVDGTVQQRTIHTVGGVVQPAQTLMVVVPHDVAMAVEAKVLNQDAGFVKPGQDVTLKIATYSYTKYGTLTGTVEHVSQDAVNDEKLGPVYMARIRLPADLVSHSGRTLRLQTGMAVTAEIKTDERRVIDYLLSPIKEVGSESFKER</sequence>
<feature type="domain" description="AprE-like beta-barrel" evidence="12">
    <location>
        <begin position="351"/>
        <end position="438"/>
    </location>
</feature>
<dbReference type="Gene3D" id="2.40.30.170">
    <property type="match status" value="1"/>
</dbReference>
<keyword evidence="5 9" id="KW-0997">Cell inner membrane</keyword>
<dbReference type="InterPro" id="IPR010129">
    <property type="entry name" value="T1SS_HlyD"/>
</dbReference>
<feature type="transmembrane region" description="Helical" evidence="9">
    <location>
        <begin position="51"/>
        <end position="68"/>
    </location>
</feature>
<dbReference type="InterPro" id="IPR058982">
    <property type="entry name" value="Beta-barrel_AprE"/>
</dbReference>
<evidence type="ECO:0000256" key="10">
    <source>
        <dbReference type="SAM" id="Coils"/>
    </source>
</evidence>
<dbReference type="GO" id="GO:0015031">
    <property type="term" value="P:protein transport"/>
    <property type="evidence" value="ECO:0007669"/>
    <property type="project" value="InterPro"/>
</dbReference>
<dbReference type="Pfam" id="PF25917">
    <property type="entry name" value="BSH_RND"/>
    <property type="match status" value="1"/>
</dbReference>
<dbReference type="NCBIfam" id="TIGR01843">
    <property type="entry name" value="type_I_hlyD"/>
    <property type="match status" value="1"/>
</dbReference>
<dbReference type="Pfam" id="PF26002">
    <property type="entry name" value="Beta-barrel_AprE"/>
    <property type="match status" value="1"/>
</dbReference>
<keyword evidence="3 9" id="KW-0813">Transport</keyword>
<dbReference type="AlphaFoldDB" id="A0A5E4UR73"/>
<dbReference type="GO" id="GO:0005886">
    <property type="term" value="C:plasma membrane"/>
    <property type="evidence" value="ECO:0007669"/>
    <property type="project" value="UniProtKB-SubCell"/>
</dbReference>
<evidence type="ECO:0000259" key="11">
    <source>
        <dbReference type="Pfam" id="PF25917"/>
    </source>
</evidence>